<dbReference type="PANTHER" id="PTHR43592:SF15">
    <property type="entry name" value="CAAX AMINO TERMINAL PROTEASE FAMILY PROTEIN"/>
    <property type="match status" value="1"/>
</dbReference>
<evidence type="ECO:0000256" key="1">
    <source>
        <dbReference type="SAM" id="Phobius"/>
    </source>
</evidence>
<feature type="domain" description="CAAX prenyl protease 2/Lysostaphin resistance protein A-like" evidence="2">
    <location>
        <begin position="124"/>
        <end position="213"/>
    </location>
</feature>
<keyword evidence="3" id="KW-0378">Hydrolase</keyword>
<feature type="transmembrane region" description="Helical" evidence="1">
    <location>
        <begin position="73"/>
        <end position="93"/>
    </location>
</feature>
<dbReference type="GO" id="GO:0004175">
    <property type="term" value="F:endopeptidase activity"/>
    <property type="evidence" value="ECO:0007669"/>
    <property type="project" value="UniProtKB-ARBA"/>
</dbReference>
<dbReference type="RefSeq" id="WP_163088332.1">
    <property type="nucleotide sequence ID" value="NZ_JAAAWN010000035.1"/>
</dbReference>
<sequence length="227" mass="25967">MHALEIALLLIVLLFPLADIILEKYKFETKSAEYIKSATMLWMVALFLLFCFFKGVLNVSPPHYLPAQEWKSYLAIFIFIVFIGYLKFVLWSIHKNEDVRLHVVKSFEDGGGALSDLLPDSRTELLLFTLLVSVTAGVCEELIFRWYLYDFIEQQAGWIAAIIGSSLIFGLWHLYLGWKYVIKTAFVGVVFCGIYLYFESILVAIIAHILMDVYSGVLAYVAKKPRA</sequence>
<keyword evidence="3" id="KW-0482">Metalloprotease</keyword>
<gene>
    <name evidence="3" type="ORF">GTH32_17855</name>
</gene>
<dbReference type="GO" id="GO:0080120">
    <property type="term" value="P:CAAX-box protein maturation"/>
    <property type="evidence" value="ECO:0007669"/>
    <property type="project" value="UniProtKB-ARBA"/>
</dbReference>
<dbReference type="GO" id="GO:0006508">
    <property type="term" value="P:proteolysis"/>
    <property type="evidence" value="ECO:0007669"/>
    <property type="project" value="UniProtKB-KW"/>
</dbReference>
<feature type="transmembrane region" description="Helical" evidence="1">
    <location>
        <begin position="180"/>
        <end position="198"/>
    </location>
</feature>
<evidence type="ECO:0000313" key="3">
    <source>
        <dbReference type="EMBL" id="NDV93036.1"/>
    </source>
</evidence>
<keyword evidence="1" id="KW-0472">Membrane</keyword>
<evidence type="ECO:0000259" key="2">
    <source>
        <dbReference type="Pfam" id="PF02517"/>
    </source>
</evidence>
<accession>A0A7X5LPB0</accession>
<dbReference type="AlphaFoldDB" id="A0A7X5LPB0"/>
<comment type="caution">
    <text evidence="3">The sequence shown here is derived from an EMBL/GenBank/DDBJ whole genome shotgun (WGS) entry which is preliminary data.</text>
</comment>
<dbReference type="Pfam" id="PF02517">
    <property type="entry name" value="Rce1-like"/>
    <property type="match status" value="1"/>
</dbReference>
<keyword evidence="4" id="KW-1185">Reference proteome</keyword>
<protein>
    <submittedName>
        <fullName evidence="3">CPBP family intramembrane metalloprotease</fullName>
    </submittedName>
</protein>
<feature type="transmembrane region" description="Helical" evidence="1">
    <location>
        <begin position="34"/>
        <end position="53"/>
    </location>
</feature>
<keyword evidence="1" id="KW-1133">Transmembrane helix</keyword>
<name>A0A7X5LPB0_9ALTE</name>
<organism evidence="3 4">
    <name type="scientific">Alteromonas profundi</name>
    <dbReference type="NCBI Taxonomy" id="2696062"/>
    <lineage>
        <taxon>Bacteria</taxon>
        <taxon>Pseudomonadati</taxon>
        <taxon>Pseudomonadota</taxon>
        <taxon>Gammaproteobacteria</taxon>
        <taxon>Alteromonadales</taxon>
        <taxon>Alteromonadaceae</taxon>
        <taxon>Alteromonas/Salinimonas group</taxon>
        <taxon>Alteromonas</taxon>
    </lineage>
</organism>
<dbReference type="EMBL" id="JAAAWN010000035">
    <property type="protein sequence ID" value="NDV93036.1"/>
    <property type="molecule type" value="Genomic_DNA"/>
</dbReference>
<dbReference type="InterPro" id="IPR003675">
    <property type="entry name" value="Rce1/LyrA-like_dom"/>
</dbReference>
<feature type="transmembrane region" description="Helical" evidence="1">
    <location>
        <begin position="6"/>
        <end position="22"/>
    </location>
</feature>
<dbReference type="GO" id="GO:0008237">
    <property type="term" value="F:metallopeptidase activity"/>
    <property type="evidence" value="ECO:0007669"/>
    <property type="project" value="UniProtKB-KW"/>
</dbReference>
<dbReference type="PANTHER" id="PTHR43592">
    <property type="entry name" value="CAAX AMINO TERMINAL PROTEASE"/>
    <property type="match status" value="1"/>
</dbReference>
<keyword evidence="3" id="KW-0645">Protease</keyword>
<reference evidence="3 4" key="1">
    <citation type="submission" date="2020-01" db="EMBL/GenBank/DDBJ databases">
        <authorList>
            <person name="Chen J."/>
            <person name="Zhu S."/>
            <person name="Yang J."/>
        </authorList>
    </citation>
    <scope>NUCLEOTIDE SEQUENCE [LARGE SCALE GENOMIC DNA]</scope>
    <source>
        <strain evidence="3 4">345S023</strain>
    </source>
</reference>
<feature type="transmembrane region" description="Helical" evidence="1">
    <location>
        <begin position="155"/>
        <end position="175"/>
    </location>
</feature>
<keyword evidence="1" id="KW-0812">Transmembrane</keyword>
<dbReference type="Proteomes" id="UP000470213">
    <property type="component" value="Unassembled WGS sequence"/>
</dbReference>
<proteinExistence type="predicted"/>
<evidence type="ECO:0000313" key="4">
    <source>
        <dbReference type="Proteomes" id="UP000470213"/>
    </source>
</evidence>